<dbReference type="Gene3D" id="3.20.20.450">
    <property type="entry name" value="EAL domain"/>
    <property type="match status" value="1"/>
</dbReference>
<gene>
    <name evidence="6" type="ORF">FPZ24_08510</name>
</gene>
<evidence type="ECO:0000259" key="3">
    <source>
        <dbReference type="PROSITE" id="PS50113"/>
    </source>
</evidence>
<feature type="region of interest" description="Disordered" evidence="1">
    <location>
        <begin position="868"/>
        <end position="904"/>
    </location>
</feature>
<dbReference type="PROSITE" id="PS50887">
    <property type="entry name" value="GGDEF"/>
    <property type="match status" value="1"/>
</dbReference>
<dbReference type="InterPro" id="IPR052155">
    <property type="entry name" value="Biofilm_reg_signaling"/>
</dbReference>
<dbReference type="InterPro" id="IPR043128">
    <property type="entry name" value="Rev_trsase/Diguanyl_cyclase"/>
</dbReference>
<keyword evidence="2" id="KW-1133">Transmembrane helix</keyword>
<organism evidence="6 7">
    <name type="scientific">Sphingomonas panacisoli</name>
    <dbReference type="NCBI Taxonomy" id="1813879"/>
    <lineage>
        <taxon>Bacteria</taxon>
        <taxon>Pseudomonadati</taxon>
        <taxon>Pseudomonadota</taxon>
        <taxon>Alphaproteobacteria</taxon>
        <taxon>Sphingomonadales</taxon>
        <taxon>Sphingomonadaceae</taxon>
        <taxon>Sphingomonas</taxon>
    </lineage>
</organism>
<dbReference type="KEGG" id="spai:FPZ24_08510"/>
<feature type="domain" description="PAC" evidence="3">
    <location>
        <begin position="299"/>
        <end position="351"/>
    </location>
</feature>
<dbReference type="Gene3D" id="3.30.70.270">
    <property type="match status" value="1"/>
</dbReference>
<dbReference type="PANTHER" id="PTHR44757:SF2">
    <property type="entry name" value="BIOFILM ARCHITECTURE MAINTENANCE PROTEIN MBAA"/>
    <property type="match status" value="1"/>
</dbReference>
<dbReference type="SMART" id="SM00052">
    <property type="entry name" value="EAL"/>
    <property type="match status" value="1"/>
</dbReference>
<dbReference type="EMBL" id="CP042306">
    <property type="protein sequence ID" value="QDZ07521.1"/>
    <property type="molecule type" value="Genomic_DNA"/>
</dbReference>
<dbReference type="SUPFAM" id="SSF55073">
    <property type="entry name" value="Nucleotide cyclase"/>
    <property type="match status" value="1"/>
</dbReference>
<dbReference type="SUPFAM" id="SSF55785">
    <property type="entry name" value="PYP-like sensor domain (PAS domain)"/>
    <property type="match status" value="1"/>
</dbReference>
<feature type="domain" description="GGDEF" evidence="5">
    <location>
        <begin position="383"/>
        <end position="516"/>
    </location>
</feature>
<dbReference type="Proteomes" id="UP000315673">
    <property type="component" value="Chromosome"/>
</dbReference>
<dbReference type="Pfam" id="PF00990">
    <property type="entry name" value="GGDEF"/>
    <property type="match status" value="1"/>
</dbReference>
<dbReference type="InterPro" id="IPR001633">
    <property type="entry name" value="EAL_dom"/>
</dbReference>
<dbReference type="InterPro" id="IPR000700">
    <property type="entry name" value="PAS-assoc_C"/>
</dbReference>
<dbReference type="InterPro" id="IPR029787">
    <property type="entry name" value="Nucleotide_cyclase"/>
</dbReference>
<accession>A0A5B8LHK1</accession>
<dbReference type="InterPro" id="IPR035919">
    <property type="entry name" value="EAL_sf"/>
</dbReference>
<dbReference type="Gene3D" id="3.30.450.20">
    <property type="entry name" value="PAS domain"/>
    <property type="match status" value="1"/>
</dbReference>
<evidence type="ECO:0000313" key="6">
    <source>
        <dbReference type="EMBL" id="QDZ07521.1"/>
    </source>
</evidence>
<feature type="domain" description="EAL" evidence="4">
    <location>
        <begin position="525"/>
        <end position="776"/>
    </location>
</feature>
<feature type="transmembrane region" description="Helical" evidence="2">
    <location>
        <begin position="185"/>
        <end position="204"/>
    </location>
</feature>
<dbReference type="NCBIfam" id="TIGR00254">
    <property type="entry name" value="GGDEF"/>
    <property type="match status" value="1"/>
</dbReference>
<keyword evidence="2" id="KW-0472">Membrane</keyword>
<feature type="transmembrane region" description="Helical" evidence="2">
    <location>
        <begin position="54"/>
        <end position="72"/>
    </location>
</feature>
<protein>
    <submittedName>
        <fullName evidence="6">EAL domain-containing protein</fullName>
    </submittedName>
</protein>
<dbReference type="PROSITE" id="PS50113">
    <property type="entry name" value="PAC"/>
    <property type="match status" value="1"/>
</dbReference>
<evidence type="ECO:0000259" key="4">
    <source>
        <dbReference type="PROSITE" id="PS50883"/>
    </source>
</evidence>
<feature type="transmembrane region" description="Helical" evidence="2">
    <location>
        <begin position="111"/>
        <end position="132"/>
    </location>
</feature>
<dbReference type="CDD" id="cd01949">
    <property type="entry name" value="GGDEF"/>
    <property type="match status" value="1"/>
</dbReference>
<dbReference type="SMART" id="SM00267">
    <property type="entry name" value="GGDEF"/>
    <property type="match status" value="1"/>
</dbReference>
<dbReference type="Pfam" id="PF00563">
    <property type="entry name" value="EAL"/>
    <property type="match status" value="1"/>
</dbReference>
<dbReference type="PANTHER" id="PTHR44757">
    <property type="entry name" value="DIGUANYLATE CYCLASE DGCP"/>
    <property type="match status" value="1"/>
</dbReference>
<evidence type="ECO:0000256" key="2">
    <source>
        <dbReference type="SAM" id="Phobius"/>
    </source>
</evidence>
<dbReference type="AlphaFoldDB" id="A0A5B8LHK1"/>
<evidence type="ECO:0000256" key="1">
    <source>
        <dbReference type="SAM" id="MobiDB-lite"/>
    </source>
</evidence>
<reference evidence="6 7" key="1">
    <citation type="submission" date="2019-07" db="EMBL/GenBank/DDBJ databases">
        <title>Full genome sequence of Sphingomonas sp. 4R-6-7(HKS19).</title>
        <authorList>
            <person name="Im W.-T."/>
        </authorList>
    </citation>
    <scope>NUCLEOTIDE SEQUENCE [LARGE SCALE GENOMIC DNA]</scope>
    <source>
        <strain evidence="6 7">HKS19</strain>
    </source>
</reference>
<dbReference type="InterPro" id="IPR035965">
    <property type="entry name" value="PAS-like_dom_sf"/>
</dbReference>
<name>A0A5B8LHK1_9SPHN</name>
<dbReference type="RefSeq" id="WP_146571065.1">
    <property type="nucleotide sequence ID" value="NZ_CP042306.1"/>
</dbReference>
<proteinExistence type="predicted"/>
<sequence>MRKTRFAAISEPSARVRDLGYLDIFLFDLRPARQSDDERIANERIRGLSNTGPYLLASHLICAIVLAIHAFRSGSDNPLAVVLPLAGVVVLAALSTLLNRRRTKAMRPHQVVRLWGAFTVAIGLLWAIVIAVGLPTQAVSPIILASLLGAFCLTIAAFISVPSLLLVSYAAAVGSFVLFSTDLQILGLLVAFGGCLFFASIFSARGAMIAAGRQLANEYQAQKAARFVAEFEQSGRGWFWETDADGALTYVSTQLADDLKRAASELTGTQFVDLLGMDVGSRADDSECTLGFYLSARVPFADVTVKAKASDDIWWSLSGTAHFDDYGRFIGFSGIGTDLTEQRLAEAEINRLARYDALTGLPNRTLMRATLEDALGSIEKQKKGAALYLIDLDRFKNVNDTLGHPIGDALLKQVAGRLTAVIGKDGQVGRIGGDEFQAVFPSIDSEQYLGTLAQRLIEQVSQPYQIDGNNITIGASVGVAIARSQYQCADALIRDADLALYAAKDDGRGTFKLFSPDMHSDAQEKQGLEQELRGAIQRGELKLVYQPVVNTVTEEVVAFEALARWVRSNGQSVPTEQFIALAEECGLIIAIGEWVLRTAATEAAQWPAQVRIAVNISPTQFASPTLVATVMNVLAATELDPNRLELEITEGVFLSDEANVDETFRRLKSAGVRLALDDFGTGYSSLGYLKRAPLNKIKIDQSFVRGAAATGSTSEAILRSIISLAQSLKMDTTAEGVETHDDLNLIRELGCSQVQGYIFGKPMEVADARTLACSVEAVAAKGYENARAPRYSLIRTANAQWNGMTFTVRIRNIAVGGALLESTRDLPDGAQIQLDIPGCSVIGADVRWSREGKIGVRFERPFNLRDLGPVQRAPANDSSAPQAATPGRLTPADLNRSTAMPKRG</sequence>
<keyword evidence="7" id="KW-1185">Reference proteome</keyword>
<feature type="transmembrane region" description="Helical" evidence="2">
    <location>
        <begin position="78"/>
        <end position="99"/>
    </location>
</feature>
<dbReference type="OrthoDB" id="9814202at2"/>
<dbReference type="InterPro" id="IPR000160">
    <property type="entry name" value="GGDEF_dom"/>
</dbReference>
<feature type="transmembrane region" description="Helical" evidence="2">
    <location>
        <begin position="138"/>
        <end position="158"/>
    </location>
</feature>
<dbReference type="SUPFAM" id="SSF141868">
    <property type="entry name" value="EAL domain-like"/>
    <property type="match status" value="1"/>
</dbReference>
<evidence type="ECO:0000313" key="7">
    <source>
        <dbReference type="Proteomes" id="UP000315673"/>
    </source>
</evidence>
<dbReference type="PROSITE" id="PS50883">
    <property type="entry name" value="EAL"/>
    <property type="match status" value="1"/>
</dbReference>
<dbReference type="SUPFAM" id="SSF141371">
    <property type="entry name" value="PilZ domain-like"/>
    <property type="match status" value="1"/>
</dbReference>
<evidence type="ECO:0000259" key="5">
    <source>
        <dbReference type="PROSITE" id="PS50887"/>
    </source>
</evidence>
<keyword evidence="2" id="KW-0812">Transmembrane</keyword>
<dbReference type="CDD" id="cd01948">
    <property type="entry name" value="EAL"/>
    <property type="match status" value="1"/>
</dbReference>